<evidence type="ECO:0000313" key="3">
    <source>
        <dbReference type="EMBL" id="RAU95874.1"/>
    </source>
</evidence>
<protein>
    <submittedName>
        <fullName evidence="3">DUF732 domain-containing protein</fullName>
    </submittedName>
</protein>
<evidence type="ECO:0000256" key="1">
    <source>
        <dbReference type="SAM" id="SignalP"/>
    </source>
</evidence>
<dbReference type="Proteomes" id="UP000250347">
    <property type="component" value="Unassembled WGS sequence"/>
</dbReference>
<feature type="chain" id="PRO_5016404811" evidence="1">
    <location>
        <begin position="31"/>
        <end position="116"/>
    </location>
</feature>
<organism evidence="3 4">
    <name type="scientific">Mycobacterium colombiense</name>
    <dbReference type="NCBI Taxonomy" id="339268"/>
    <lineage>
        <taxon>Bacteria</taxon>
        <taxon>Bacillati</taxon>
        <taxon>Actinomycetota</taxon>
        <taxon>Actinomycetes</taxon>
        <taxon>Mycobacteriales</taxon>
        <taxon>Mycobacteriaceae</taxon>
        <taxon>Mycobacterium</taxon>
        <taxon>Mycobacterium avium complex (MAC)</taxon>
    </lineage>
</organism>
<dbReference type="EMBL" id="QMEU01000025">
    <property type="protein sequence ID" value="RAU95874.1"/>
    <property type="molecule type" value="Genomic_DNA"/>
</dbReference>
<reference evidence="3 4" key="1">
    <citation type="submission" date="2018-06" db="EMBL/GenBank/DDBJ databases">
        <title>NTM in soil in Japan.</title>
        <authorList>
            <person name="Ohya K."/>
        </authorList>
    </citation>
    <scope>NUCLEOTIDE SEQUENCE [LARGE SCALE GENOMIC DNA]</scope>
    <source>
        <strain evidence="3 4">GF76</strain>
    </source>
</reference>
<name>A0A329KHY3_9MYCO</name>
<proteinExistence type="predicted"/>
<dbReference type="AlphaFoldDB" id="A0A329KHY3"/>
<sequence length="116" mass="12518">MMSSPRRLAALAIPVLASAALVTSAAVATADPLDDAYLSQLRAAGFSWPPDHDAALTGMGRLICDDIGWGWTYEQISQSIHQILDPRNVTFGDVGSMVSLAHSTYCPLQRCWTDHC</sequence>
<feature type="signal peptide" evidence="1">
    <location>
        <begin position="1"/>
        <end position="30"/>
    </location>
</feature>
<keyword evidence="1" id="KW-0732">Signal</keyword>
<feature type="domain" description="DUF732" evidence="2">
    <location>
        <begin position="34"/>
        <end position="107"/>
    </location>
</feature>
<comment type="caution">
    <text evidence="3">The sequence shown here is derived from an EMBL/GenBank/DDBJ whole genome shotgun (WGS) entry which is preliminary data.</text>
</comment>
<evidence type="ECO:0000313" key="4">
    <source>
        <dbReference type="Proteomes" id="UP000250347"/>
    </source>
</evidence>
<dbReference type="InterPro" id="IPR007969">
    <property type="entry name" value="DUF732"/>
</dbReference>
<evidence type="ECO:0000259" key="2">
    <source>
        <dbReference type="Pfam" id="PF05305"/>
    </source>
</evidence>
<accession>A0A329KHY3</accession>
<dbReference type="RefSeq" id="WP_112708501.1">
    <property type="nucleotide sequence ID" value="NZ_QMEU01000025.1"/>
</dbReference>
<gene>
    <name evidence="3" type="ORF">DQP58_11440</name>
</gene>
<dbReference type="Pfam" id="PF05305">
    <property type="entry name" value="DUF732"/>
    <property type="match status" value="1"/>
</dbReference>